<dbReference type="PANTHER" id="PTHR45775">
    <property type="entry name" value="RAD, GEM/KIR FAMILY MEMBER 2, ISOFORM C"/>
    <property type="match status" value="1"/>
</dbReference>
<name>A0A443SM98_9ACAR</name>
<evidence type="ECO:0000256" key="1">
    <source>
        <dbReference type="ARBA" id="ARBA00008846"/>
    </source>
</evidence>
<gene>
    <name evidence="4" type="ORF">B4U80_08010</name>
</gene>
<dbReference type="GO" id="GO:0003924">
    <property type="term" value="F:GTPase activity"/>
    <property type="evidence" value="ECO:0007669"/>
    <property type="project" value="InterPro"/>
</dbReference>
<dbReference type="OrthoDB" id="5239715at2759"/>
<dbReference type="InterPro" id="IPR027417">
    <property type="entry name" value="P-loop_NTPase"/>
</dbReference>
<dbReference type="VEuPathDB" id="VectorBase:LDEU003382"/>
<dbReference type="SUPFAM" id="SSF52540">
    <property type="entry name" value="P-loop containing nucleoside triphosphate hydrolases"/>
    <property type="match status" value="1"/>
</dbReference>
<organism evidence="4 5">
    <name type="scientific">Leptotrombidium deliense</name>
    <dbReference type="NCBI Taxonomy" id="299467"/>
    <lineage>
        <taxon>Eukaryota</taxon>
        <taxon>Metazoa</taxon>
        <taxon>Ecdysozoa</taxon>
        <taxon>Arthropoda</taxon>
        <taxon>Chelicerata</taxon>
        <taxon>Arachnida</taxon>
        <taxon>Acari</taxon>
        <taxon>Acariformes</taxon>
        <taxon>Trombidiformes</taxon>
        <taxon>Prostigmata</taxon>
        <taxon>Anystina</taxon>
        <taxon>Parasitengona</taxon>
        <taxon>Trombiculoidea</taxon>
        <taxon>Trombiculidae</taxon>
        <taxon>Leptotrombidium</taxon>
    </lineage>
</organism>
<comment type="caution">
    <text evidence="4">The sequence shown here is derived from an EMBL/GenBank/DDBJ whole genome shotgun (WGS) entry which is preliminary data.</text>
</comment>
<dbReference type="PRINTS" id="PR00449">
    <property type="entry name" value="RASTRNSFRMNG"/>
</dbReference>
<dbReference type="SMART" id="SM00173">
    <property type="entry name" value="RAS"/>
    <property type="match status" value="1"/>
</dbReference>
<accession>A0A443SM98</accession>
<dbReference type="Gene3D" id="3.40.50.300">
    <property type="entry name" value="P-loop containing nucleotide triphosphate hydrolases"/>
    <property type="match status" value="1"/>
</dbReference>
<dbReference type="PROSITE" id="PS51421">
    <property type="entry name" value="RAS"/>
    <property type="match status" value="1"/>
</dbReference>
<dbReference type="GO" id="GO:0005246">
    <property type="term" value="F:calcium channel regulator activity"/>
    <property type="evidence" value="ECO:0007669"/>
    <property type="project" value="TreeGrafter"/>
</dbReference>
<feature type="compositionally biased region" description="Polar residues" evidence="3">
    <location>
        <begin position="31"/>
        <end position="46"/>
    </location>
</feature>
<feature type="compositionally biased region" description="Polar residues" evidence="3">
    <location>
        <begin position="64"/>
        <end position="89"/>
    </location>
</feature>
<sequence>MSGSRRNSTNTQPPTPPSTQPATPTLMSAPLTPNFNSRRSLTNTPRKINPVRRCQSMRYPNLKNGLSLTPQPSLKSRRVSSTPSSLENGRTNESEFVKYYQYKTNKADPISLLNIAIADEMEDFKEYQICRFLVVGVADCGKSSLISQFHNFLTAKRKARTEDNYVNNNSKISTNGNSHNNNNGDTLVINFREMASLDSCLPKSPIAMYQPDGYIIVYAVNDRTSFEGAKTSIDEIFKWDDVEQKPIILVANKTDLVRSRVVSKHEGRQLAINNNCKYIEISCAISHNVDFLLAGIRAQINLRNKQTAYSARKPNIFKRILRKAALNKSKSCDNLHVL</sequence>
<dbReference type="GO" id="GO:0005886">
    <property type="term" value="C:plasma membrane"/>
    <property type="evidence" value="ECO:0007669"/>
    <property type="project" value="TreeGrafter"/>
</dbReference>
<dbReference type="InterPro" id="IPR051641">
    <property type="entry name" value="RGK_GTP-binding_reg"/>
</dbReference>
<dbReference type="PROSITE" id="PS51419">
    <property type="entry name" value="RAB"/>
    <property type="match status" value="1"/>
</dbReference>
<protein>
    <submittedName>
        <fullName evidence="4">RAS related protein-like protein</fullName>
    </submittedName>
</protein>
<reference evidence="4 5" key="1">
    <citation type="journal article" date="2018" name="Gigascience">
        <title>Genomes of trombidid mites reveal novel predicted allergens and laterally-transferred genes associated with secondary metabolism.</title>
        <authorList>
            <person name="Dong X."/>
            <person name="Chaisiri K."/>
            <person name="Xia D."/>
            <person name="Armstrong S.D."/>
            <person name="Fang Y."/>
            <person name="Donnelly M.J."/>
            <person name="Kadowaki T."/>
            <person name="McGarry J.W."/>
            <person name="Darby A.C."/>
            <person name="Makepeace B.L."/>
        </authorList>
    </citation>
    <scope>NUCLEOTIDE SEQUENCE [LARGE SCALE GENOMIC DNA]</scope>
    <source>
        <strain evidence="4">UoL-UT</strain>
    </source>
</reference>
<dbReference type="STRING" id="299467.A0A443SM98"/>
<evidence type="ECO:0000256" key="2">
    <source>
        <dbReference type="ARBA" id="ARBA00022553"/>
    </source>
</evidence>
<dbReference type="Pfam" id="PF00071">
    <property type="entry name" value="Ras"/>
    <property type="match status" value="1"/>
</dbReference>
<dbReference type="GO" id="GO:0005525">
    <property type="term" value="F:GTP binding"/>
    <property type="evidence" value="ECO:0007669"/>
    <property type="project" value="InterPro"/>
</dbReference>
<comment type="similarity">
    <text evidence="1">Belongs to the small GTPase superfamily. RGK family.</text>
</comment>
<proteinExistence type="inferred from homology"/>
<evidence type="ECO:0000313" key="5">
    <source>
        <dbReference type="Proteomes" id="UP000288716"/>
    </source>
</evidence>
<dbReference type="Proteomes" id="UP000288716">
    <property type="component" value="Unassembled WGS sequence"/>
</dbReference>
<dbReference type="InterPro" id="IPR001806">
    <property type="entry name" value="Small_GTPase"/>
</dbReference>
<dbReference type="SMART" id="SM00175">
    <property type="entry name" value="RAB"/>
    <property type="match status" value="1"/>
</dbReference>
<dbReference type="EMBL" id="NCKV01001274">
    <property type="protein sequence ID" value="RWS28661.1"/>
    <property type="molecule type" value="Genomic_DNA"/>
</dbReference>
<keyword evidence="5" id="KW-1185">Reference proteome</keyword>
<dbReference type="AlphaFoldDB" id="A0A443SM98"/>
<dbReference type="PANTHER" id="PTHR45775:SF6">
    <property type="entry name" value="RAD, GEM_KIR FAMILY MEMBER 2, ISOFORM C"/>
    <property type="match status" value="1"/>
</dbReference>
<evidence type="ECO:0000313" key="4">
    <source>
        <dbReference type="EMBL" id="RWS28661.1"/>
    </source>
</evidence>
<keyword evidence="2" id="KW-0597">Phosphoprotein</keyword>
<evidence type="ECO:0000256" key="3">
    <source>
        <dbReference type="SAM" id="MobiDB-lite"/>
    </source>
</evidence>
<feature type="region of interest" description="Disordered" evidence="3">
    <location>
        <begin position="1"/>
        <end position="90"/>
    </location>
</feature>